<keyword evidence="8 11" id="KW-0067">ATP-binding</keyword>
<dbReference type="InterPro" id="IPR036393">
    <property type="entry name" value="AceGlu_kinase-like_sf"/>
</dbReference>
<evidence type="ECO:0000256" key="3">
    <source>
        <dbReference type="ARBA" id="ARBA00005139"/>
    </source>
</evidence>
<dbReference type="NCBIfam" id="NF005155">
    <property type="entry name" value="PRK06635.1-4"/>
    <property type="match status" value="1"/>
</dbReference>
<dbReference type="Gene3D" id="3.40.1160.10">
    <property type="entry name" value="Acetylglutamate kinase-like"/>
    <property type="match status" value="1"/>
</dbReference>
<dbReference type="UniPathway" id="UPA00034">
    <property type="reaction ID" value="UER00015"/>
</dbReference>
<evidence type="ECO:0000256" key="11">
    <source>
        <dbReference type="PIRSR" id="PIRSR000726-1"/>
    </source>
</evidence>
<comment type="pathway">
    <text evidence="2 13">Amino-acid biosynthesis; L-methionine biosynthesis via de novo pathway; L-homoserine from L-aspartate: step 1/3.</text>
</comment>
<dbReference type="GO" id="GO:0009090">
    <property type="term" value="P:homoserine biosynthetic process"/>
    <property type="evidence" value="ECO:0007669"/>
    <property type="project" value="TreeGrafter"/>
</dbReference>
<dbReference type="GO" id="GO:0004072">
    <property type="term" value="F:aspartate kinase activity"/>
    <property type="evidence" value="ECO:0007669"/>
    <property type="project" value="UniProtKB-EC"/>
</dbReference>
<dbReference type="EC" id="2.7.2.4" evidence="12"/>
<dbReference type="NCBIfam" id="NF005154">
    <property type="entry name" value="PRK06635.1-2"/>
    <property type="match status" value="1"/>
</dbReference>
<dbReference type="Proteomes" id="UP000317778">
    <property type="component" value="Unassembled WGS sequence"/>
</dbReference>
<feature type="domain" description="Aspartate/glutamate/uridylate kinase" evidence="14">
    <location>
        <begin position="3"/>
        <end position="229"/>
    </location>
</feature>
<dbReference type="UniPathway" id="UPA00051">
    <property type="reaction ID" value="UER00462"/>
</dbReference>
<keyword evidence="9" id="KW-0457">Lysine biosynthesis</keyword>
<dbReference type="PANTHER" id="PTHR21499:SF3">
    <property type="entry name" value="ASPARTOKINASE"/>
    <property type="match status" value="1"/>
</dbReference>
<dbReference type="InterPro" id="IPR001048">
    <property type="entry name" value="Asp/Glu/Uridylate_kinase"/>
</dbReference>
<evidence type="ECO:0000256" key="7">
    <source>
        <dbReference type="ARBA" id="ARBA00022777"/>
    </source>
</evidence>
<dbReference type="NCBIfam" id="TIGR00657">
    <property type="entry name" value="asp_kinases"/>
    <property type="match status" value="1"/>
</dbReference>
<dbReference type="PIRSF" id="PIRSF000726">
    <property type="entry name" value="Asp_kin"/>
    <property type="match status" value="1"/>
</dbReference>
<evidence type="ECO:0000256" key="6">
    <source>
        <dbReference type="ARBA" id="ARBA00022741"/>
    </source>
</evidence>
<evidence type="ECO:0000256" key="5">
    <source>
        <dbReference type="ARBA" id="ARBA00022679"/>
    </source>
</evidence>
<dbReference type="InterPro" id="IPR005260">
    <property type="entry name" value="Asp_kin_monofn"/>
</dbReference>
<dbReference type="SUPFAM" id="SSF55021">
    <property type="entry name" value="ACT-like"/>
    <property type="match status" value="1"/>
</dbReference>
<comment type="pathway">
    <text evidence="3 13">Amino-acid biosynthesis; L-threonine biosynthesis; L-threonine from L-aspartate: step 1/5.</text>
</comment>
<dbReference type="InterPro" id="IPR045865">
    <property type="entry name" value="ACT-like_dom_sf"/>
</dbReference>
<dbReference type="GO" id="GO:0005524">
    <property type="term" value="F:ATP binding"/>
    <property type="evidence" value="ECO:0007669"/>
    <property type="project" value="UniProtKB-KW"/>
</dbReference>
<keyword evidence="6 11" id="KW-0547">Nucleotide-binding</keyword>
<evidence type="ECO:0000256" key="12">
    <source>
        <dbReference type="RuleBase" id="RU003448"/>
    </source>
</evidence>
<comment type="catalytic activity">
    <reaction evidence="10 12">
        <text>L-aspartate + ATP = 4-phospho-L-aspartate + ADP</text>
        <dbReference type="Rhea" id="RHEA:23776"/>
        <dbReference type="ChEBI" id="CHEBI:29991"/>
        <dbReference type="ChEBI" id="CHEBI:30616"/>
        <dbReference type="ChEBI" id="CHEBI:57535"/>
        <dbReference type="ChEBI" id="CHEBI:456216"/>
        <dbReference type="EC" id="2.7.2.4"/>
    </reaction>
</comment>
<dbReference type="CDD" id="cd04261">
    <property type="entry name" value="AAK_AKii-LysC-BS"/>
    <property type="match status" value="1"/>
</dbReference>
<proteinExistence type="inferred from homology"/>
<evidence type="ECO:0000256" key="4">
    <source>
        <dbReference type="ARBA" id="ARBA00010122"/>
    </source>
</evidence>
<accession>A0A532V6A8</accession>
<evidence type="ECO:0000313" key="15">
    <source>
        <dbReference type="EMBL" id="TKJ42672.1"/>
    </source>
</evidence>
<dbReference type="SUPFAM" id="SSF53633">
    <property type="entry name" value="Carbamate kinase-like"/>
    <property type="match status" value="1"/>
</dbReference>
<comment type="caution">
    <text evidence="15">The sequence shown here is derived from an EMBL/GenBank/DDBJ whole genome shotgun (WGS) entry which is preliminary data.</text>
</comment>
<gene>
    <name evidence="15" type="ORF">CEE36_07160</name>
</gene>
<dbReference type="GO" id="GO:0005829">
    <property type="term" value="C:cytosol"/>
    <property type="evidence" value="ECO:0007669"/>
    <property type="project" value="TreeGrafter"/>
</dbReference>
<feature type="binding site" evidence="11">
    <location>
        <position position="73"/>
    </location>
    <ligand>
        <name>substrate</name>
    </ligand>
</feature>
<keyword evidence="7 12" id="KW-0418">Kinase</keyword>
<evidence type="ECO:0000313" key="16">
    <source>
        <dbReference type="Proteomes" id="UP000317778"/>
    </source>
</evidence>
<dbReference type="InterPro" id="IPR041740">
    <property type="entry name" value="AKii-LysC-BS"/>
</dbReference>
<dbReference type="AlphaFoldDB" id="A0A532V6A8"/>
<dbReference type="UniPathway" id="UPA00050">
    <property type="reaction ID" value="UER00461"/>
</dbReference>
<comment type="similarity">
    <text evidence="4 12">Belongs to the aspartokinase family.</text>
</comment>
<comment type="pathway">
    <text evidence="1 13">Amino-acid biosynthesis; L-lysine biosynthesis via DAP pathway; (S)-tetrahydrodipicolinate from L-aspartate: step 1/4.</text>
</comment>
<dbReference type="Pfam" id="PF00696">
    <property type="entry name" value="AA_kinase"/>
    <property type="match status" value="1"/>
</dbReference>
<evidence type="ECO:0000256" key="2">
    <source>
        <dbReference type="ARBA" id="ARBA00004986"/>
    </source>
</evidence>
<feature type="binding site" evidence="11">
    <location>
        <position position="46"/>
    </location>
    <ligand>
        <name>substrate</name>
    </ligand>
</feature>
<dbReference type="PANTHER" id="PTHR21499">
    <property type="entry name" value="ASPARTATE KINASE"/>
    <property type="match status" value="1"/>
</dbReference>
<evidence type="ECO:0000256" key="10">
    <source>
        <dbReference type="ARBA" id="ARBA00047872"/>
    </source>
</evidence>
<sequence>MALIVTKFGGRSLATVRQLKRVASYLADRAREDKLVVVVSAMGTKTDELNALARSVTTKPKGRELDMLLTAGERITMSLLAMALAERGVKARSFTGSQVGIHTDESHNDARILFVRGNRLRETIAAGYIPIVAGFQGVSAEGKEVTTLGRGGSDTTAVALTKFLGADSCELYKTVKGLCTADPHLFPKATCLERISYEELVELSDYGARVLHPRAAALAMRYKVPLEVRSSLAPEKRGTKVRDFKELEDRFVRAVTQQKGLVRFTVKDVPKNPLVMTQAVARLADVGVHILSYSHGHPQAEAFDLAFIVSKEDAPLTEKILNAFRKETGAARLSVMKQISEVSLVGPGAGQDAHITRRAFEVLRAENVHIEAFATSQLKLTFFLRARSLKRAITRLLEEFNLMVRSK</sequence>
<dbReference type="GO" id="GO:0009089">
    <property type="term" value="P:lysine biosynthetic process via diaminopimelate"/>
    <property type="evidence" value="ECO:0007669"/>
    <property type="project" value="UniProtKB-UniPathway"/>
</dbReference>
<keyword evidence="13" id="KW-0028">Amino-acid biosynthesis</keyword>
<dbReference type="InterPro" id="IPR001341">
    <property type="entry name" value="Asp_kinase"/>
</dbReference>
<evidence type="ECO:0000259" key="14">
    <source>
        <dbReference type="Pfam" id="PF00696"/>
    </source>
</evidence>
<evidence type="ECO:0000256" key="8">
    <source>
        <dbReference type="ARBA" id="ARBA00022840"/>
    </source>
</evidence>
<protein>
    <recommendedName>
        <fullName evidence="12">Aspartokinase</fullName>
        <ecNumber evidence="12">2.7.2.4</ecNumber>
    </recommendedName>
</protein>
<keyword evidence="5 12" id="KW-0808">Transferase</keyword>
<evidence type="ECO:0000256" key="13">
    <source>
        <dbReference type="RuleBase" id="RU004249"/>
    </source>
</evidence>
<reference evidence="15 16" key="1">
    <citation type="submission" date="2017-06" db="EMBL/GenBank/DDBJ databases">
        <title>Novel microbial phyla capable of carbon fixation and sulfur reduction in deep-sea sediments.</title>
        <authorList>
            <person name="Huang J."/>
            <person name="Baker B."/>
            <person name="Wang Y."/>
        </authorList>
    </citation>
    <scope>NUCLEOTIDE SEQUENCE [LARGE SCALE GENOMIC DNA]</scope>
    <source>
        <strain evidence="15">B3_TA06</strain>
    </source>
</reference>
<dbReference type="Gene3D" id="3.30.2130.10">
    <property type="entry name" value="VC0802-like"/>
    <property type="match status" value="1"/>
</dbReference>
<organism evidence="15 16">
    <name type="scientific">candidate division TA06 bacterium B3_TA06</name>
    <dbReference type="NCBI Taxonomy" id="2012487"/>
    <lineage>
        <taxon>Bacteria</taxon>
        <taxon>Bacteria division TA06</taxon>
    </lineage>
</organism>
<dbReference type="EMBL" id="NJBO01000010">
    <property type="protein sequence ID" value="TKJ42672.1"/>
    <property type="molecule type" value="Genomic_DNA"/>
</dbReference>
<evidence type="ECO:0000256" key="1">
    <source>
        <dbReference type="ARBA" id="ARBA00004766"/>
    </source>
</evidence>
<feature type="binding site" evidence="11">
    <location>
        <begin position="7"/>
        <end position="10"/>
    </location>
    <ligand>
        <name>ATP</name>
        <dbReference type="ChEBI" id="CHEBI:30616"/>
    </ligand>
</feature>
<name>A0A532V6A8_UNCT6</name>
<dbReference type="GO" id="GO:0009088">
    <property type="term" value="P:threonine biosynthetic process"/>
    <property type="evidence" value="ECO:0007669"/>
    <property type="project" value="UniProtKB-UniPathway"/>
</dbReference>
<evidence type="ECO:0000256" key="9">
    <source>
        <dbReference type="ARBA" id="ARBA00023154"/>
    </source>
</evidence>